<organism evidence="12 13">
    <name type="scientific">Leptonychotes weddellii</name>
    <name type="common">Weddell seal</name>
    <name type="synonym">Otaria weddellii</name>
    <dbReference type="NCBI Taxonomy" id="9713"/>
    <lineage>
        <taxon>Eukaryota</taxon>
        <taxon>Metazoa</taxon>
        <taxon>Chordata</taxon>
        <taxon>Craniata</taxon>
        <taxon>Vertebrata</taxon>
        <taxon>Euteleostomi</taxon>
        <taxon>Mammalia</taxon>
        <taxon>Eutheria</taxon>
        <taxon>Laurasiatheria</taxon>
        <taxon>Carnivora</taxon>
        <taxon>Caniformia</taxon>
        <taxon>Pinnipedia</taxon>
        <taxon>Phocidae</taxon>
        <taxon>Monachinae</taxon>
        <taxon>Lobodontini</taxon>
        <taxon>Leptonychotes</taxon>
    </lineage>
</organism>
<dbReference type="GO" id="GO:0005634">
    <property type="term" value="C:nucleus"/>
    <property type="evidence" value="ECO:0007669"/>
    <property type="project" value="UniProtKB-SubCell"/>
</dbReference>
<dbReference type="SUPFAM" id="SSF57667">
    <property type="entry name" value="beta-beta-alpha zinc fingers"/>
    <property type="match status" value="2"/>
</dbReference>
<dbReference type="InterPro" id="IPR000210">
    <property type="entry name" value="BTB/POZ_dom"/>
</dbReference>
<evidence type="ECO:0000313" key="12">
    <source>
        <dbReference type="Proteomes" id="UP000245341"/>
    </source>
</evidence>
<evidence type="ECO:0000256" key="3">
    <source>
        <dbReference type="ARBA" id="ARBA00022737"/>
    </source>
</evidence>
<keyword evidence="4 7" id="KW-0863">Zinc-finger</keyword>
<dbReference type="GO" id="GO:0008270">
    <property type="term" value="F:zinc ion binding"/>
    <property type="evidence" value="ECO:0007669"/>
    <property type="project" value="UniProtKB-KW"/>
</dbReference>
<keyword evidence="12" id="KW-1185">Reference proteome</keyword>
<dbReference type="GeneID" id="102731733"/>
<dbReference type="SMART" id="SM00225">
    <property type="entry name" value="BTB"/>
    <property type="match status" value="1"/>
</dbReference>
<dbReference type="InterPro" id="IPR013087">
    <property type="entry name" value="Znf_C2H2_type"/>
</dbReference>
<proteinExistence type="predicted"/>
<feature type="region of interest" description="Disordered" evidence="8">
    <location>
        <begin position="371"/>
        <end position="418"/>
    </location>
</feature>
<dbReference type="InterPro" id="IPR011333">
    <property type="entry name" value="SKP1/BTB/POZ_sf"/>
</dbReference>
<dbReference type="GO" id="GO:0000981">
    <property type="term" value="F:DNA-binding transcription factor activity, RNA polymerase II-specific"/>
    <property type="evidence" value="ECO:0007669"/>
    <property type="project" value="TreeGrafter"/>
</dbReference>
<dbReference type="PANTHER" id="PTHR24394:SF55">
    <property type="entry name" value="ZINC FINGER PROTEIN 131"/>
    <property type="match status" value="1"/>
</dbReference>
<dbReference type="Gene3D" id="3.30.160.60">
    <property type="entry name" value="Classic Zinc Finger"/>
    <property type="match status" value="2"/>
</dbReference>
<evidence type="ECO:0000313" key="13">
    <source>
        <dbReference type="RefSeq" id="XP_030874272.1"/>
    </source>
</evidence>
<comment type="subcellular location">
    <subcellularLocation>
        <location evidence="1">Nucleus</location>
    </subcellularLocation>
</comment>
<dbReference type="FunFam" id="3.30.160.60:FF:000539">
    <property type="entry name" value="Putative zinc finger protein 131"/>
    <property type="match status" value="1"/>
</dbReference>
<evidence type="ECO:0000256" key="6">
    <source>
        <dbReference type="ARBA" id="ARBA00023242"/>
    </source>
</evidence>
<dbReference type="PANTHER" id="PTHR24394">
    <property type="entry name" value="ZINC FINGER PROTEIN"/>
    <property type="match status" value="1"/>
</dbReference>
<dbReference type="KEGG" id="lww:102731733"/>
<dbReference type="RefSeq" id="XP_030874272.1">
    <property type="nucleotide sequence ID" value="XM_031018412.1"/>
</dbReference>
<keyword evidence="9" id="KW-1133">Transmembrane helix</keyword>
<feature type="compositionally biased region" description="Polar residues" evidence="8">
    <location>
        <begin position="398"/>
        <end position="411"/>
    </location>
</feature>
<evidence type="ECO:0000259" key="11">
    <source>
        <dbReference type="PROSITE" id="PS50157"/>
    </source>
</evidence>
<dbReference type="AlphaFoldDB" id="A0A7F8PYZ2"/>
<dbReference type="FunFam" id="3.30.710.10:FF:000041">
    <property type="entry name" value="Zinc finger protein 131"/>
    <property type="match status" value="1"/>
</dbReference>
<sequence>MEAEETMECLQEFPEHHKMILDRLNEQREQDRFTDITLIVDGHHFKAHKAVLAACSKFFYKFFQEFTQEPLVEIEGVSKMAFRHLIEFTYTAKLMIQGEEEANDVWKAAEFLQMLEAIKALEVRPKRKKPYLLFVFFLICQYNFFSIVIGEKPFECPNCHERFARNSTLKCHLTACQTGIGAKKGRKKLYECQVCNSVFNSWDQFKDHLVIHTGDKPNHCTLCDLWFMQGNELRRHLSDTHNISERLVTEEVLSVETRVQTEPVTSMTIIEQVGKVHVLPLLQVQVDSAQVTVEQVHPDLLQDSQVHDSHMSELPEQVQVSYLEVGRIQTEEGTEVHVEELHVERVNQMPVEVQTELLEADLEQVTPEIMNQEEREPPQADAAEAAREDHQDADGLETKSTVDSQAGNENRTPMPVLD</sequence>
<evidence type="ECO:0000256" key="5">
    <source>
        <dbReference type="ARBA" id="ARBA00022833"/>
    </source>
</evidence>
<evidence type="ECO:0000259" key="10">
    <source>
        <dbReference type="PROSITE" id="PS50097"/>
    </source>
</evidence>
<dbReference type="InterPro" id="IPR036236">
    <property type="entry name" value="Znf_C2H2_sf"/>
</dbReference>
<keyword evidence="6" id="KW-0539">Nucleus</keyword>
<dbReference type="SUPFAM" id="SSF54695">
    <property type="entry name" value="POZ domain"/>
    <property type="match status" value="1"/>
</dbReference>
<dbReference type="PROSITE" id="PS50157">
    <property type="entry name" value="ZINC_FINGER_C2H2_2"/>
    <property type="match status" value="2"/>
</dbReference>
<feature type="domain" description="BTB" evidence="10">
    <location>
        <begin position="34"/>
        <end position="98"/>
    </location>
</feature>
<dbReference type="OrthoDB" id="624345at2759"/>
<protein>
    <submittedName>
        <fullName evidence="13">Zinc finger protein 131</fullName>
    </submittedName>
</protein>
<evidence type="ECO:0000256" key="2">
    <source>
        <dbReference type="ARBA" id="ARBA00022723"/>
    </source>
</evidence>
<evidence type="ECO:0000256" key="9">
    <source>
        <dbReference type="SAM" id="Phobius"/>
    </source>
</evidence>
<keyword evidence="2" id="KW-0479">Metal-binding</keyword>
<dbReference type="SMART" id="SM00355">
    <property type="entry name" value="ZnF_C2H2"/>
    <property type="match status" value="3"/>
</dbReference>
<feature type="domain" description="C2H2-type" evidence="11">
    <location>
        <begin position="154"/>
        <end position="182"/>
    </location>
</feature>
<gene>
    <name evidence="13" type="primary">LOC102731733</name>
</gene>
<accession>A0A7F8PYZ2</accession>
<dbReference type="Pfam" id="PF12874">
    <property type="entry name" value="zf-met"/>
    <property type="match status" value="1"/>
</dbReference>
<dbReference type="Pfam" id="PF00651">
    <property type="entry name" value="BTB"/>
    <property type="match status" value="1"/>
</dbReference>
<dbReference type="FunFam" id="3.30.160.60:FF:000498">
    <property type="entry name" value="Putative zinc finger protein 131"/>
    <property type="match status" value="1"/>
</dbReference>
<evidence type="ECO:0000256" key="7">
    <source>
        <dbReference type="PROSITE-ProRule" id="PRU00042"/>
    </source>
</evidence>
<feature type="domain" description="C2H2-type" evidence="11">
    <location>
        <begin position="190"/>
        <end position="217"/>
    </location>
</feature>
<dbReference type="PROSITE" id="PS00028">
    <property type="entry name" value="ZINC_FINGER_C2H2_1"/>
    <property type="match status" value="2"/>
</dbReference>
<name>A0A7F8PYZ2_LEPWE</name>
<feature type="transmembrane region" description="Helical" evidence="9">
    <location>
        <begin position="131"/>
        <end position="150"/>
    </location>
</feature>
<evidence type="ECO:0000256" key="4">
    <source>
        <dbReference type="ARBA" id="ARBA00022771"/>
    </source>
</evidence>
<evidence type="ECO:0000256" key="8">
    <source>
        <dbReference type="SAM" id="MobiDB-lite"/>
    </source>
</evidence>
<dbReference type="Proteomes" id="UP000245341">
    <property type="component" value="Unplaced"/>
</dbReference>
<dbReference type="PROSITE" id="PS50097">
    <property type="entry name" value="BTB"/>
    <property type="match status" value="1"/>
</dbReference>
<feature type="compositionally biased region" description="Basic and acidic residues" evidence="8">
    <location>
        <begin position="372"/>
        <end position="397"/>
    </location>
</feature>
<reference evidence="13" key="1">
    <citation type="submission" date="2025-08" db="UniProtKB">
        <authorList>
            <consortium name="RefSeq"/>
        </authorList>
    </citation>
    <scope>IDENTIFICATION</scope>
    <source>
        <tissue evidence="13">Liver</tissue>
    </source>
</reference>
<keyword evidence="9" id="KW-0812">Transmembrane</keyword>
<keyword evidence="3" id="KW-0677">Repeat</keyword>
<keyword evidence="5" id="KW-0862">Zinc</keyword>
<dbReference type="Gene3D" id="3.30.710.10">
    <property type="entry name" value="Potassium Channel Kv1.1, Chain A"/>
    <property type="match status" value="1"/>
</dbReference>
<keyword evidence="9" id="KW-0472">Membrane</keyword>
<evidence type="ECO:0000256" key="1">
    <source>
        <dbReference type="ARBA" id="ARBA00004123"/>
    </source>
</evidence>